<sequence>MHNFSEALSLFSSLPSVEGALIADSDGLALASSFKPKDAHVALSPIFHTLLNGVFRQLQELGQTANQICIVQDTRLIIAVPIFDVFLVVFSEKTNLDKLQSTIEAAVQQILNIVKPEFQNTKT</sequence>
<dbReference type="Proteomes" id="UP000266389">
    <property type="component" value="Unassembled WGS sequence"/>
</dbReference>
<dbReference type="InterPro" id="IPR004942">
    <property type="entry name" value="Roadblock/LAMTOR2_dom"/>
</dbReference>
<proteinExistence type="predicted"/>
<gene>
    <name evidence="2" type="ORF">D0433_14220</name>
</gene>
<dbReference type="Pfam" id="PF03259">
    <property type="entry name" value="Robl_LC7"/>
    <property type="match status" value="1"/>
</dbReference>
<comment type="caution">
    <text evidence="2">The sequence shown here is derived from an EMBL/GenBank/DDBJ whole genome shotgun (WGS) entry which is preliminary data.</text>
</comment>
<protein>
    <recommendedName>
        <fullName evidence="1">Roadblock/LAMTOR2 domain-containing protein</fullName>
    </recommendedName>
</protein>
<reference evidence="2 3" key="1">
    <citation type="journal article" date="2011" name="ISME J.">
        <title>Community ecology of hot spring cyanobacterial mats: predominant populations and their functional potential.</title>
        <authorList>
            <person name="Klatt C.G."/>
            <person name="Wood J.M."/>
            <person name="Rusch D.B."/>
            <person name="Bateson M.M."/>
            <person name="Hamamura N."/>
            <person name="Heidelberg J.F."/>
            <person name="Grossman A.R."/>
            <person name="Bhaya D."/>
            <person name="Cohan F.M."/>
            <person name="Kuhl M."/>
            <person name="Bryant D.A."/>
            <person name="Ward D.M."/>
        </authorList>
    </citation>
    <scope>NUCLEOTIDE SEQUENCE [LARGE SCALE GENOMIC DNA]</scope>
    <source>
        <strain evidence="2">OS</strain>
    </source>
</reference>
<dbReference type="Gene3D" id="3.30.450.30">
    <property type="entry name" value="Dynein light chain 2a, cytoplasmic"/>
    <property type="match status" value="1"/>
</dbReference>
<dbReference type="AlphaFoldDB" id="A0A395LVR5"/>
<evidence type="ECO:0000313" key="3">
    <source>
        <dbReference type="Proteomes" id="UP000266389"/>
    </source>
</evidence>
<evidence type="ECO:0000259" key="1">
    <source>
        <dbReference type="Pfam" id="PF03259"/>
    </source>
</evidence>
<name>A0A395LVR5_9BACT</name>
<evidence type="ECO:0000313" key="2">
    <source>
        <dbReference type="EMBL" id="RFM22817.1"/>
    </source>
</evidence>
<dbReference type="SUPFAM" id="SSF103196">
    <property type="entry name" value="Roadblock/LC7 domain"/>
    <property type="match status" value="1"/>
</dbReference>
<feature type="domain" description="Roadblock/LAMTOR2" evidence="1">
    <location>
        <begin position="6"/>
        <end position="89"/>
    </location>
</feature>
<accession>A0A395LVR5</accession>
<organism evidence="2 3">
    <name type="scientific">Candidatus Thermochlorobacter aerophilus</name>
    <dbReference type="NCBI Taxonomy" id="1868324"/>
    <lineage>
        <taxon>Bacteria</taxon>
        <taxon>Pseudomonadati</taxon>
        <taxon>Chlorobiota</taxon>
        <taxon>Chlorobiia</taxon>
        <taxon>Chlorobiales</taxon>
        <taxon>Candidatus Thermochlorobacteriaceae</taxon>
        <taxon>Candidatus Thermochlorobacter</taxon>
    </lineage>
</organism>
<dbReference type="EMBL" id="PHFL01000074">
    <property type="protein sequence ID" value="RFM22817.1"/>
    <property type="molecule type" value="Genomic_DNA"/>
</dbReference>